<evidence type="ECO:0000313" key="2">
    <source>
        <dbReference type="EMBL" id="TQL79430.1"/>
    </source>
</evidence>
<organism evidence="2 3">
    <name type="scientific">Stackebrandtia endophytica</name>
    <dbReference type="NCBI Taxonomy" id="1496996"/>
    <lineage>
        <taxon>Bacteria</taxon>
        <taxon>Bacillati</taxon>
        <taxon>Actinomycetota</taxon>
        <taxon>Actinomycetes</taxon>
        <taxon>Glycomycetales</taxon>
        <taxon>Glycomycetaceae</taxon>
        <taxon>Stackebrandtia</taxon>
    </lineage>
</organism>
<dbReference type="AlphaFoldDB" id="A0A543B3U0"/>
<dbReference type="InParanoid" id="A0A543B3U0"/>
<comment type="caution">
    <text evidence="2">The sequence shown here is derived from an EMBL/GenBank/DDBJ whole genome shotgun (WGS) entry which is preliminary data.</text>
</comment>
<dbReference type="OrthoDB" id="3388794at2"/>
<dbReference type="Proteomes" id="UP000317043">
    <property type="component" value="Unassembled WGS sequence"/>
</dbReference>
<evidence type="ECO:0000256" key="1">
    <source>
        <dbReference type="SAM" id="SignalP"/>
    </source>
</evidence>
<sequence length="150" mass="15801">MRSVLKRIGATAAMTAVTVSATFALTTGTAHAESVDAQRDDSFAVSTTENGGYAAFVDYGPGAPGHGDNDDYVEIGDEGWDGYGVRAWAWVNGDYKGRKYFGGGMGESTTWDPFGNVKPGQKVKLRVCLVDGPDAEGVYCASKTRTVTDG</sequence>
<name>A0A543B3U0_9ACTN</name>
<protein>
    <recommendedName>
        <fullName evidence="4">Secreted protein</fullName>
    </recommendedName>
</protein>
<gene>
    <name evidence="2" type="ORF">FB566_5036</name>
</gene>
<reference evidence="2 3" key="1">
    <citation type="submission" date="2019-06" db="EMBL/GenBank/DDBJ databases">
        <title>Sequencing the genomes of 1000 actinobacteria strains.</title>
        <authorList>
            <person name="Klenk H.-P."/>
        </authorList>
    </citation>
    <scope>NUCLEOTIDE SEQUENCE [LARGE SCALE GENOMIC DNA]</scope>
    <source>
        <strain evidence="2 3">DSM 45928</strain>
    </source>
</reference>
<keyword evidence="3" id="KW-1185">Reference proteome</keyword>
<evidence type="ECO:0008006" key="4">
    <source>
        <dbReference type="Google" id="ProtNLM"/>
    </source>
</evidence>
<keyword evidence="1" id="KW-0732">Signal</keyword>
<dbReference type="EMBL" id="VFOW01000001">
    <property type="protein sequence ID" value="TQL79430.1"/>
    <property type="molecule type" value="Genomic_DNA"/>
</dbReference>
<accession>A0A543B3U0</accession>
<feature type="signal peptide" evidence="1">
    <location>
        <begin position="1"/>
        <end position="32"/>
    </location>
</feature>
<evidence type="ECO:0000313" key="3">
    <source>
        <dbReference type="Proteomes" id="UP000317043"/>
    </source>
</evidence>
<proteinExistence type="predicted"/>
<feature type="chain" id="PRO_5022233701" description="Secreted protein" evidence="1">
    <location>
        <begin position="33"/>
        <end position="150"/>
    </location>
</feature>
<dbReference type="RefSeq" id="WP_142044730.1">
    <property type="nucleotide sequence ID" value="NZ_JBHTGS010000002.1"/>
</dbReference>